<name>L7M4Q9_RHIPC</name>
<dbReference type="InterPro" id="IPR036168">
    <property type="entry name" value="AP2_Mu_C_sf"/>
</dbReference>
<evidence type="ECO:0000313" key="9">
    <source>
        <dbReference type="EMBL" id="JAA58118.1"/>
    </source>
</evidence>
<sequence>MNFFKKKIKGHKRGGPESDEVEAAIYAKQLAEGQQPEQPPEAKERTGEEWRFFEQLTQRVQDTVQKTQTTLSKIKESSAITELTRPDYYLEPTAAAPEQPASPARSWVNFEEGEGAEAPGPSAGPSEPPKEPVGDLVKDLVISEPEGVLVGEPVGSPPEAQSAGDEDQARKLLEEFGFGIEEPPAPPPSNAPHLDLLSGFGVEEPQPSEALHIDVSDPFDTSFVDTLATSTEPDPFDTSFVDSCVAAKEAPLAEANCSEASPEMSNPFLTDVPATTGESLFSTGDTGDVAPDVPNFFSGSRRSSTNPFDNLEEDLAFFQATLVGAAEADPTQREASDLLQDIAATFPCESEDSAPQPSNSDPLKCSETEQQKQPVSDLFVSEPKTAAAVPDAFQVAFGKASFDKGLSPDKCGLSGGAFDDTSPEEAGGSPAEPVGSFDPFSDLSRESQEPIPAALASITPQREDVSPFDIAASGKQEQPAAADSKPELFADFGTNEVPPASAECDFFGKDSGATSAVIASDDPFCSGSVASAPVSDDPFGSSSVAAPPKTTGDDIFGTSSLSGSVATASDPFHTTDVTAAKSVVSDGHDLFDTSDAADPAATVSNGFSSVAAPTVPTSDDPFQTSSTAASALAGGDSLFDTSDIVSATGVGSDDPFSASNIDAAVHPPGADPFDTSNIQLEPAKNAVPFTDTAAFEAFAAKFEQAIEKFEDAALAPAFEELDQQSVQEDGDDAGFDSMDIFDPFAPKAPPPPKASPRAPVKEASQDSFDDDDAGPDLSVVIRPKMREAAAPDAFSLEPPPKLQPPPKSPVRSRFNPFDRGAAIRDEPVVDEVGPTPALGEAAAMQRESAESPSTPLFDEDTSQPLEEFRPKFEGDGWEMMLRHPNKKKITGNRYWKKVFVRMTEQNILYLHNSREDADPFQEVPLQACYSLSEMGAQQFDAYGKIFTVKLQYVFYRERVGVRPGQISKVMQGQITSVGQFAKLGLPLEHAPQVSQLLKLGTQSCEDLKSFIQVVEDALFRLQIHRDRALTYKTEEIQVTVQDEFIVEQDKTGHVWKQKARVRVFFLAFISGMPDIEVGINDLTRQGKEVVGRYDIMPVVTEEWIRLENCEFHSCVLQEEFENNRIIKLHPPDACLFEMMRFRIRPPKARELPLQLKVVMRVSPRHVELRADVLVPGYHSRKHGQVPCEDVQIRFPIPECWVYLFRVEKHFRYGALKSAARRPGKIKGLERIMGTAQPLETSLIEVSTGQAKYEHAHKAVVWRIPRLPKEGQGAYTSQLFLLRLDLTSFDQIPASFEQYVFVEFTMPATSVSHTTVRSISVSNENPPEKYVRYLSKHEYRVEIELQTGEVPPSETEISSLAAVAQQAGPYEPPATATATAAATSDDSD</sequence>
<organism evidence="9">
    <name type="scientific">Rhipicephalus pulchellus</name>
    <name type="common">Yellow backed tick</name>
    <name type="synonym">Dermacentor pulchellus</name>
    <dbReference type="NCBI Taxonomy" id="72859"/>
    <lineage>
        <taxon>Eukaryota</taxon>
        <taxon>Metazoa</taxon>
        <taxon>Ecdysozoa</taxon>
        <taxon>Arthropoda</taxon>
        <taxon>Chelicerata</taxon>
        <taxon>Arachnida</taxon>
        <taxon>Acari</taxon>
        <taxon>Parasitiformes</taxon>
        <taxon>Ixodida</taxon>
        <taxon>Ixodoidea</taxon>
        <taxon>Ixodidae</taxon>
        <taxon>Rhipicephalinae</taxon>
        <taxon>Rhipicephalus</taxon>
        <taxon>Rhipicephalus</taxon>
    </lineage>
</organism>
<feature type="compositionally biased region" description="Basic and acidic residues" evidence="6">
    <location>
        <begin position="128"/>
        <end position="138"/>
    </location>
</feature>
<comment type="subcellular location">
    <subcellularLocation>
        <location evidence="1">Cytoplasm</location>
    </subcellularLocation>
</comment>
<dbReference type="GO" id="GO:0005737">
    <property type="term" value="C:cytoplasm"/>
    <property type="evidence" value="ECO:0007669"/>
    <property type="project" value="UniProtKB-SubCell"/>
</dbReference>
<dbReference type="Gene3D" id="2.60.40.1170">
    <property type="entry name" value="Mu homology domain, subdomain B"/>
    <property type="match status" value="1"/>
</dbReference>
<evidence type="ECO:0000256" key="5">
    <source>
        <dbReference type="ARBA" id="ARBA00022737"/>
    </source>
</evidence>
<dbReference type="EMBL" id="GACK01006916">
    <property type="protein sequence ID" value="JAA58118.1"/>
    <property type="molecule type" value="mRNA"/>
</dbReference>
<feature type="region of interest" description="Disordered" evidence="6">
    <location>
        <begin position="90"/>
        <end position="202"/>
    </location>
</feature>
<dbReference type="InterPro" id="IPR028565">
    <property type="entry name" value="MHD"/>
</dbReference>
<evidence type="ECO:0000256" key="2">
    <source>
        <dbReference type="ARBA" id="ARBA00005579"/>
    </source>
</evidence>
<evidence type="ECO:0000256" key="6">
    <source>
        <dbReference type="SAM" id="MobiDB-lite"/>
    </source>
</evidence>
<dbReference type="GO" id="GO:0006897">
    <property type="term" value="P:endocytosis"/>
    <property type="evidence" value="ECO:0007669"/>
    <property type="project" value="UniProtKB-KW"/>
</dbReference>
<evidence type="ECO:0000256" key="3">
    <source>
        <dbReference type="ARBA" id="ARBA00022490"/>
    </source>
</evidence>
<feature type="region of interest" description="Disordered" evidence="6">
    <location>
        <begin position="531"/>
        <end position="557"/>
    </location>
</feature>
<comment type="similarity">
    <text evidence="2">Belongs to the Stoned B family.</text>
</comment>
<evidence type="ECO:0000256" key="1">
    <source>
        <dbReference type="ARBA" id="ARBA00004496"/>
    </source>
</evidence>
<feature type="compositionally biased region" description="Low complexity" evidence="6">
    <location>
        <begin position="116"/>
        <end position="125"/>
    </location>
</feature>
<dbReference type="SUPFAM" id="SSF49447">
    <property type="entry name" value="Second domain of Mu2 adaptin subunit (ap50) of ap2 adaptor"/>
    <property type="match status" value="1"/>
</dbReference>
<reference evidence="9" key="1">
    <citation type="submission" date="2012-11" db="EMBL/GenBank/DDBJ databases">
        <authorList>
            <person name="Lucero-Rivera Y.E."/>
            <person name="Tovar-Ramirez D."/>
        </authorList>
    </citation>
    <scope>NUCLEOTIDE SEQUENCE</scope>
    <source>
        <tissue evidence="9">Salivary gland</tissue>
    </source>
</reference>
<feature type="region of interest" description="Disordered" evidence="6">
    <location>
        <begin position="256"/>
        <end position="305"/>
    </location>
</feature>
<feature type="compositionally biased region" description="Polar residues" evidence="6">
    <location>
        <begin position="276"/>
        <end position="285"/>
    </location>
</feature>
<keyword evidence="4" id="KW-0254">Endocytosis</keyword>
<keyword evidence="3" id="KW-0963">Cytoplasm</keyword>
<dbReference type="FunFam" id="2.60.40.1170:FF:000018">
    <property type="entry name" value="stonin-2 isoform X2"/>
    <property type="match status" value="1"/>
</dbReference>
<reference evidence="9" key="2">
    <citation type="journal article" date="2015" name="J. Proteomics">
        <title>Sexual differences in the sialomes of the zebra tick, Rhipicephalus pulchellus.</title>
        <authorList>
            <person name="Tan A.W."/>
            <person name="Francischetti I.M."/>
            <person name="Slovak M."/>
            <person name="Kini R.M."/>
            <person name="Ribeiro J.M."/>
        </authorList>
    </citation>
    <scope>NUCLEOTIDE SEQUENCE</scope>
    <source>
        <tissue evidence="9">Salivary gland</tissue>
    </source>
</reference>
<evidence type="ECO:0000259" key="8">
    <source>
        <dbReference type="PROSITE" id="PS51072"/>
    </source>
</evidence>
<dbReference type="InterPro" id="IPR050431">
    <property type="entry name" value="Adaptor_comp_med_subunit"/>
</dbReference>
<feature type="region of interest" description="Disordered" evidence="6">
    <location>
        <begin position="728"/>
        <end position="812"/>
    </location>
</feature>
<dbReference type="Pfam" id="PF00928">
    <property type="entry name" value="Adap_comp_sub"/>
    <property type="match status" value="1"/>
</dbReference>
<dbReference type="PANTHER" id="PTHR10529">
    <property type="entry name" value="AP COMPLEX SUBUNIT MU"/>
    <property type="match status" value="1"/>
</dbReference>
<feature type="region of interest" description="Disordered" evidence="6">
    <location>
        <begin position="328"/>
        <end position="379"/>
    </location>
</feature>
<dbReference type="FunFam" id="2.60.40.1170:FF:000022">
    <property type="entry name" value="AP-1 complex subunit mu"/>
    <property type="match status" value="1"/>
</dbReference>
<protein>
    <submittedName>
        <fullName evidence="9">Putative stoned b synaptic vesicle bioproteinsis protein</fullName>
    </submittedName>
</protein>
<dbReference type="InterPro" id="IPR012320">
    <property type="entry name" value="SHD_dom"/>
</dbReference>
<dbReference type="CDD" id="cd09255">
    <property type="entry name" value="AP-like_stonins_MHD"/>
    <property type="match status" value="1"/>
</dbReference>
<proteinExistence type="evidence at transcript level"/>
<accession>L7M4Q9</accession>
<feature type="compositionally biased region" description="Pro residues" evidence="6">
    <location>
        <begin position="797"/>
        <end position="808"/>
    </location>
</feature>
<keyword evidence="5" id="KW-0677">Repeat</keyword>
<feature type="compositionally biased region" description="Low complexity" evidence="6">
    <location>
        <begin position="1373"/>
        <end position="1387"/>
    </location>
</feature>
<feature type="domain" description="MHD" evidence="8">
    <location>
        <begin position="1033"/>
        <end position="1343"/>
    </location>
</feature>
<dbReference type="PROSITE" id="PS51070">
    <property type="entry name" value="SHD"/>
    <property type="match status" value="1"/>
</dbReference>
<feature type="domain" description="SHD" evidence="7">
    <location>
        <begin position="876"/>
        <end position="1029"/>
    </location>
</feature>
<evidence type="ECO:0000259" key="7">
    <source>
        <dbReference type="PROSITE" id="PS51070"/>
    </source>
</evidence>
<feature type="region of interest" description="Disordered" evidence="6">
    <location>
        <begin position="1361"/>
        <end position="1387"/>
    </location>
</feature>
<evidence type="ECO:0000256" key="4">
    <source>
        <dbReference type="ARBA" id="ARBA00022583"/>
    </source>
</evidence>
<feature type="region of interest" description="Disordered" evidence="6">
    <location>
        <begin position="402"/>
        <end position="494"/>
    </location>
</feature>
<dbReference type="PROSITE" id="PS51072">
    <property type="entry name" value="MHD"/>
    <property type="match status" value="1"/>
</dbReference>